<dbReference type="InterPro" id="IPR004453">
    <property type="entry name" value="QueG"/>
</dbReference>
<evidence type="ECO:0000256" key="8">
    <source>
        <dbReference type="ARBA" id="ARBA00023014"/>
    </source>
</evidence>
<keyword evidence="3 9" id="KW-0819">tRNA processing</keyword>
<feature type="domain" description="4Fe-4S ferredoxin-type" evidence="10">
    <location>
        <begin position="216"/>
        <end position="248"/>
    </location>
</feature>
<feature type="binding site" evidence="9">
    <location>
        <position position="198"/>
    </location>
    <ligand>
        <name>cob(II)alamin</name>
        <dbReference type="ChEBI" id="CHEBI:16304"/>
    </ligand>
</feature>
<dbReference type="GO" id="GO:0031419">
    <property type="term" value="F:cobalamin binding"/>
    <property type="evidence" value="ECO:0007669"/>
    <property type="project" value="UniProtKB-KW"/>
</dbReference>
<keyword evidence="4 9" id="KW-0479">Metal-binding</keyword>
<feature type="binding site" evidence="9">
    <location>
        <begin position="281"/>
        <end position="282"/>
    </location>
    <ligand>
        <name>cob(II)alamin</name>
        <dbReference type="ChEBI" id="CHEBI:16304"/>
    </ligand>
</feature>
<feature type="binding site" evidence="9">
    <location>
        <position position="281"/>
    </location>
    <ligand>
        <name>[4Fe-4S] cluster</name>
        <dbReference type="ChEBI" id="CHEBI:49883"/>
        <label>2</label>
    </ligand>
</feature>
<comment type="caution">
    <text evidence="9">Lacks conserved residue(s) required for the propagation of feature annotation.</text>
</comment>
<dbReference type="EC" id="1.17.99.6" evidence="9"/>
<evidence type="ECO:0000259" key="10">
    <source>
        <dbReference type="PROSITE" id="PS51379"/>
    </source>
</evidence>
<dbReference type="FunFam" id="3.30.70.20:FF:000017">
    <property type="entry name" value="Epoxyqueuosine reductase"/>
    <property type="match status" value="1"/>
</dbReference>
<comment type="similarity">
    <text evidence="9">Belongs to the QueG family.</text>
</comment>
<sequence length="414" mass="46527">MPSVAAALDSACLIQSADQTECGKLVLYGFSLWLGMTHPLDLNQLAQHIKQWGQSLGFQQVGICDTDLSAEEPKLQAWLDKQYHGEMEWMARHGMLRARPHELLPGTLRVISVRMNYLPAKAAFATTLKNPELGYVSRYALGRDYHKLLRQRLKKLGDQIQAYCGELNFRPFVDSAPIMERALASKAGIGWVGKHSLLLNREAGSWFFLGELLIDLPLPVDPPQEEQCGRCVACITTCPTGAIVAPYTVDARRCISYLTIELEGAIPEAFRPLMGNRIYGCDDCQLICPWNRFAQLTDEEDFSPRAALHAPQLIELFGWSEEKFLRITEGSSIRRIGHLRWLRNIAVALGNAPYLDLIVGALQTRQGQDPMLDEHIDWALAQQLMRREALGIEVQTAQKKRLVRAIEKGLPRDA</sequence>
<feature type="active site" description="Proton donor" evidence="9">
    <location>
        <position position="174"/>
    </location>
</feature>
<accession>A0A542BIL2</accession>
<dbReference type="EMBL" id="VISQ01000001">
    <property type="protein sequence ID" value="TVZ69092.1"/>
    <property type="molecule type" value="Genomic_DNA"/>
</dbReference>
<reference evidence="11" key="1">
    <citation type="submission" date="2019-06" db="EMBL/GenBank/DDBJ databases">
        <authorList>
            <person name="Deangelis K."/>
            <person name="Huntemann M."/>
            <person name="Clum A."/>
            <person name="Pillay M."/>
            <person name="Palaniappan K."/>
            <person name="Varghese N."/>
            <person name="Mikhailova N."/>
            <person name="Stamatis D."/>
            <person name="Reddy T."/>
            <person name="Daum C."/>
            <person name="Shapiro N."/>
            <person name="Ivanova N."/>
            <person name="Kyrpides N."/>
            <person name="Woyke T."/>
        </authorList>
    </citation>
    <scope>NUCLEOTIDE SEQUENCE [LARGE SCALE GENOMIC DNA]</scope>
    <source>
        <strain evidence="11">128R</strain>
    </source>
</reference>
<keyword evidence="1 9" id="KW-0004">4Fe-4S</keyword>
<gene>
    <name evidence="9" type="primary">queG</name>
    <name evidence="11" type="ORF">FHU10_1563</name>
</gene>
<protein>
    <recommendedName>
        <fullName evidence="9">Epoxyqueuosine reductase</fullName>
        <ecNumber evidence="9">1.17.99.6</ecNumber>
    </recommendedName>
    <alternativeName>
        <fullName evidence="9">Queuosine biosynthesis protein QueG</fullName>
    </alternativeName>
</protein>
<keyword evidence="6 9" id="KW-0560">Oxidoreductase</keyword>
<dbReference type="PANTHER" id="PTHR30002:SF4">
    <property type="entry name" value="EPOXYQUEUOSINE REDUCTASE"/>
    <property type="match status" value="1"/>
</dbReference>
<comment type="pathway">
    <text evidence="9">tRNA modification; tRNA-queuosine biosynthesis.</text>
</comment>
<evidence type="ECO:0000256" key="1">
    <source>
        <dbReference type="ARBA" id="ARBA00022485"/>
    </source>
</evidence>
<feature type="binding site" evidence="9">
    <location>
        <position position="234"/>
    </location>
    <ligand>
        <name>[4Fe-4S] cluster</name>
        <dbReference type="ChEBI" id="CHEBI:49883"/>
        <label>1</label>
    </ligand>
</feature>
<comment type="caution">
    <text evidence="11">The sequence shown here is derived from an EMBL/GenBank/DDBJ whole genome shotgun (WGS) entry which is preliminary data.</text>
</comment>
<evidence type="ECO:0000256" key="4">
    <source>
        <dbReference type="ARBA" id="ARBA00022723"/>
    </source>
</evidence>
<comment type="cofactor">
    <cofactor evidence="9">
        <name>[4Fe-4S] cluster</name>
        <dbReference type="ChEBI" id="CHEBI:49883"/>
    </cofactor>
    <text evidence="9">Binds 2 [4Fe-4S] clusters per monomer.</text>
</comment>
<dbReference type="InterPro" id="IPR013542">
    <property type="entry name" value="QueG_DUF1730"/>
</dbReference>
<evidence type="ECO:0000256" key="2">
    <source>
        <dbReference type="ARBA" id="ARBA00022490"/>
    </source>
</evidence>
<feature type="binding site" evidence="9">
    <location>
        <position position="174"/>
    </location>
    <ligand>
        <name>cob(II)alamin</name>
        <dbReference type="ChEBI" id="CHEBI:16304"/>
    </ligand>
</feature>
<dbReference type="InterPro" id="IPR017896">
    <property type="entry name" value="4Fe4S_Fe-S-bd"/>
</dbReference>
<feature type="binding site" evidence="9">
    <location>
        <position position="209"/>
    </location>
    <ligand>
        <name>cob(II)alamin</name>
        <dbReference type="ChEBI" id="CHEBI:16304"/>
    </ligand>
</feature>
<dbReference type="GO" id="GO:0046872">
    <property type="term" value="F:metal ion binding"/>
    <property type="evidence" value="ECO:0007669"/>
    <property type="project" value="UniProtKB-KW"/>
</dbReference>
<comment type="function">
    <text evidence="9">Catalyzes the conversion of epoxyqueuosine (oQ) to queuosine (Q), which is a hypermodified base found in the wobble positions of tRNA(Asp), tRNA(Asn), tRNA(His) and tRNA(Tyr).</text>
</comment>
<proteinExistence type="inferred from homology"/>
<feature type="binding site" evidence="9">
    <location>
        <position position="284"/>
    </location>
    <ligand>
        <name>[4Fe-4S] cluster</name>
        <dbReference type="ChEBI" id="CHEBI:49883"/>
        <label>2</label>
    </ligand>
</feature>
<feature type="binding site" evidence="9">
    <location>
        <position position="254"/>
    </location>
    <ligand>
        <name>[4Fe-4S] cluster</name>
        <dbReference type="ChEBI" id="CHEBI:49883"/>
        <label>2</label>
    </ligand>
</feature>
<comment type="subcellular location">
    <subcellularLocation>
        <location evidence="9">Cytoplasm</location>
    </subcellularLocation>
</comment>
<reference evidence="11" key="2">
    <citation type="submission" date="2019-08" db="EMBL/GenBank/DDBJ databases">
        <title>Investigation of anaerobic lignin degradation for improved lignocellulosic biofuels.</title>
        <authorList>
            <person name="Deangelis K.PhD."/>
        </authorList>
    </citation>
    <scope>NUCLEOTIDE SEQUENCE [LARGE SCALE GENOMIC DNA]</scope>
    <source>
        <strain evidence="11">128R</strain>
    </source>
</reference>
<dbReference type="PROSITE" id="PS51379">
    <property type="entry name" value="4FE4S_FER_2"/>
    <property type="match status" value="1"/>
</dbReference>
<name>A0A542BIL2_SERFO</name>
<evidence type="ECO:0000256" key="7">
    <source>
        <dbReference type="ARBA" id="ARBA00023004"/>
    </source>
</evidence>
<dbReference type="Pfam" id="PF13484">
    <property type="entry name" value="Fer4_16"/>
    <property type="match status" value="1"/>
</dbReference>
<evidence type="ECO:0000256" key="3">
    <source>
        <dbReference type="ARBA" id="ARBA00022694"/>
    </source>
</evidence>
<dbReference type="NCBIfam" id="TIGR00276">
    <property type="entry name" value="tRNA epoxyqueuosine(34) reductase QueG"/>
    <property type="match status" value="1"/>
</dbReference>
<dbReference type="Gene3D" id="3.30.70.20">
    <property type="match status" value="1"/>
</dbReference>
<evidence type="ECO:0000256" key="6">
    <source>
        <dbReference type="ARBA" id="ARBA00023002"/>
    </source>
</evidence>
<keyword evidence="5 9" id="KW-0671">Queuosine biosynthesis</keyword>
<dbReference type="Pfam" id="PF08331">
    <property type="entry name" value="QueG_DUF1730"/>
    <property type="match status" value="1"/>
</dbReference>
<comment type="subunit">
    <text evidence="9">Monomer.</text>
</comment>
<dbReference type="InterPro" id="IPR017900">
    <property type="entry name" value="4Fe4S_Fe_S_CS"/>
</dbReference>
<dbReference type="GO" id="GO:0008616">
    <property type="term" value="P:tRNA queuosine(34) biosynthetic process"/>
    <property type="evidence" value="ECO:0007669"/>
    <property type="project" value="UniProtKB-UniRule"/>
</dbReference>
<dbReference type="SUPFAM" id="SSF54862">
    <property type="entry name" value="4Fe-4S ferredoxins"/>
    <property type="match status" value="1"/>
</dbReference>
<feature type="binding site" evidence="9">
    <location>
        <position position="97"/>
    </location>
    <ligand>
        <name>cob(II)alamin</name>
        <dbReference type="ChEBI" id="CHEBI:16304"/>
    </ligand>
</feature>
<dbReference type="PANTHER" id="PTHR30002">
    <property type="entry name" value="EPOXYQUEUOSINE REDUCTASE"/>
    <property type="match status" value="1"/>
</dbReference>
<evidence type="ECO:0000256" key="5">
    <source>
        <dbReference type="ARBA" id="ARBA00022785"/>
    </source>
</evidence>
<comment type="cofactor">
    <cofactor evidence="9">
        <name>cob(II)alamin</name>
        <dbReference type="ChEBI" id="CHEBI:16304"/>
    </cofactor>
</comment>
<keyword evidence="7 9" id="KW-0408">Iron</keyword>
<feature type="binding site" evidence="9">
    <location>
        <position position="238"/>
    </location>
    <ligand>
        <name>[4Fe-4S] cluster</name>
        <dbReference type="ChEBI" id="CHEBI:49883"/>
        <label>2</label>
    </ligand>
</feature>
<keyword evidence="2 9" id="KW-0963">Cytoplasm</keyword>
<comment type="catalytic activity">
    <reaction evidence="9">
        <text>epoxyqueuosine(34) in tRNA + AH2 = queuosine(34) in tRNA + A + H2O</text>
        <dbReference type="Rhea" id="RHEA:32159"/>
        <dbReference type="Rhea" id="RHEA-COMP:18571"/>
        <dbReference type="Rhea" id="RHEA-COMP:18582"/>
        <dbReference type="ChEBI" id="CHEBI:13193"/>
        <dbReference type="ChEBI" id="CHEBI:15377"/>
        <dbReference type="ChEBI" id="CHEBI:17499"/>
        <dbReference type="ChEBI" id="CHEBI:194431"/>
        <dbReference type="ChEBI" id="CHEBI:194443"/>
        <dbReference type="EC" id="1.17.99.6"/>
    </reaction>
</comment>
<feature type="binding site" evidence="9">
    <location>
        <position position="256"/>
    </location>
    <ligand>
        <name>cob(II)alamin</name>
        <dbReference type="ChEBI" id="CHEBI:16304"/>
    </ligand>
</feature>
<dbReference type="UniPathway" id="UPA00392"/>
<keyword evidence="9" id="KW-0170">Cobalt</keyword>
<evidence type="ECO:0000256" key="9">
    <source>
        <dbReference type="HAMAP-Rule" id="MF_00916"/>
    </source>
</evidence>
<evidence type="ECO:0000313" key="11">
    <source>
        <dbReference type="EMBL" id="TVZ69092.1"/>
    </source>
</evidence>
<dbReference type="GO" id="GO:0052693">
    <property type="term" value="F:epoxyqueuosine reductase activity"/>
    <property type="evidence" value="ECO:0007669"/>
    <property type="project" value="UniProtKB-UniRule"/>
</dbReference>
<dbReference type="HAMAP" id="MF_00916">
    <property type="entry name" value="QueG"/>
    <property type="match status" value="1"/>
</dbReference>
<dbReference type="PROSITE" id="PS00198">
    <property type="entry name" value="4FE4S_FER_1"/>
    <property type="match status" value="1"/>
</dbReference>
<feature type="binding site" evidence="9">
    <location>
        <position position="231"/>
    </location>
    <ligand>
        <name>[4Fe-4S] cluster</name>
        <dbReference type="ChEBI" id="CHEBI:49883"/>
        <label>1</label>
    </ligand>
</feature>
<feature type="binding site" evidence="9">
    <location>
        <position position="288"/>
    </location>
    <ligand>
        <name>[4Fe-4S] cluster</name>
        <dbReference type="ChEBI" id="CHEBI:49883"/>
        <label>1</label>
    </ligand>
</feature>
<dbReference type="GO" id="GO:0005737">
    <property type="term" value="C:cytoplasm"/>
    <property type="evidence" value="ECO:0007669"/>
    <property type="project" value="UniProtKB-SubCell"/>
</dbReference>
<dbReference type="AlphaFoldDB" id="A0A542BIL2"/>
<keyword evidence="9" id="KW-0846">Cobalamin</keyword>
<keyword evidence="8 9" id="KW-0411">Iron-sulfur</keyword>
<dbReference type="GO" id="GO:0051539">
    <property type="term" value="F:4 iron, 4 sulfur cluster binding"/>
    <property type="evidence" value="ECO:0007669"/>
    <property type="project" value="UniProtKB-KW"/>
</dbReference>
<organism evidence="11">
    <name type="scientific">Serratia fonticola</name>
    <dbReference type="NCBI Taxonomy" id="47917"/>
    <lineage>
        <taxon>Bacteria</taxon>
        <taxon>Pseudomonadati</taxon>
        <taxon>Pseudomonadota</taxon>
        <taxon>Gammaproteobacteria</taxon>
        <taxon>Enterobacterales</taxon>
        <taxon>Yersiniaceae</taxon>
        <taxon>Serratia</taxon>
    </lineage>
</organism>
<feature type="binding site" evidence="9">
    <location>
        <position position="228"/>
    </location>
    <ligand>
        <name>[4Fe-4S] cluster</name>
        <dbReference type="ChEBI" id="CHEBI:49883"/>
        <label>1</label>
    </ligand>
</feature>